<accession>A0A2T3BCE2</accession>
<gene>
    <name evidence="2" type="ORF">M430DRAFT_111500</name>
</gene>
<dbReference type="GeneID" id="36569522"/>
<feature type="compositionally biased region" description="Acidic residues" evidence="1">
    <location>
        <begin position="626"/>
        <end position="644"/>
    </location>
</feature>
<dbReference type="Pfam" id="PF04910">
    <property type="entry name" value="Tcf25"/>
    <property type="match status" value="1"/>
</dbReference>
<dbReference type="GO" id="GO:1990116">
    <property type="term" value="P:ribosome-associated ubiquitin-dependent protein catabolic process"/>
    <property type="evidence" value="ECO:0007669"/>
    <property type="project" value="TreeGrafter"/>
</dbReference>
<name>A0A2T3BCE2_AMORE</name>
<feature type="region of interest" description="Disordered" evidence="1">
    <location>
        <begin position="622"/>
        <end position="652"/>
    </location>
</feature>
<feature type="compositionally biased region" description="Basic residues" evidence="1">
    <location>
        <begin position="84"/>
        <end position="98"/>
    </location>
</feature>
<dbReference type="AlphaFoldDB" id="A0A2T3BCE2"/>
<sequence length="707" mass="79171">MSSRQLRKLQQQKELEQAKLQAEAEEDSEEEPDFLPQKAKPSLFASLAALEDEGEGDEDEDEQEAESAKEDLSEPEPSPAPAPKAKKSKKKKKAKNKAKAAPVDKQENEDEIEAALQELNLKKPSGDSQGQDTAPSFDPEYERVCALLGIQKQHLKVANEMRNLFGKTAIENHDDAGGPIGRGARRRQRGQNQMVDLGTALKGHHPPGKGLSALTLRHNCLIQGKDDWPKGTTGGLTMEVVDDMRLVDGTVEFRYVHDKTYQSLQQAFHGYVEMGDPQNLIGLLTRNPYHISLLLQVSIIAKDQGDHAVASDLVERALFTFGRAASSLFSTKLAEGKARLDFHRPENRELWLAGYQYIKSLVMKGTYRTAFEWAKLLLSLDPEGDPYCMRLMIHHLALRAHQFKWLLDICDPQNETEGKEPLIKMNNSGAYRDHNAPSLALAAQQLGDGKKSREILTKAMQQVPWLFVRLFTELNLDAPSSIWGALPRSSPEELFTSLYVKQTKDLWNTPEATALLMEIAHTIPKVDTDAIPKLGNDEMTRDVVRFIYLDNTPALMSLVPSAILHRSNNSDSDPLPPDNNVISYESQRIALQEREAPWNDLDVFNNPLAALRQLIPILPRFRGEDGDADAEAPDEEGEEEEEAEEGTREAPSIARNFLNLLWRRTTGVEEHSDEHLEEYLEEHSHSDAQVPDLEGHSDDELPDSAGH</sequence>
<dbReference type="PANTHER" id="PTHR22684:SF0">
    <property type="entry name" value="RIBOSOME QUALITY CONTROL COMPLEX SUBUNIT TCF25"/>
    <property type="match status" value="1"/>
</dbReference>
<dbReference type="InParanoid" id="A0A2T3BCE2"/>
<feature type="compositionally biased region" description="Basic and acidic residues" evidence="1">
    <location>
        <begin position="668"/>
        <end position="686"/>
    </location>
</feature>
<feature type="compositionally biased region" description="Acidic residues" evidence="1">
    <location>
        <begin position="50"/>
        <end position="65"/>
    </location>
</feature>
<feature type="compositionally biased region" description="Acidic residues" evidence="1">
    <location>
        <begin position="23"/>
        <end position="33"/>
    </location>
</feature>
<dbReference type="GO" id="GO:1990112">
    <property type="term" value="C:RQC complex"/>
    <property type="evidence" value="ECO:0007669"/>
    <property type="project" value="TreeGrafter"/>
</dbReference>
<evidence type="ECO:0000256" key="1">
    <source>
        <dbReference type="SAM" id="MobiDB-lite"/>
    </source>
</evidence>
<feature type="region of interest" description="Disordered" evidence="1">
    <location>
        <begin position="1"/>
        <end position="109"/>
    </location>
</feature>
<organism evidence="2 3">
    <name type="scientific">Amorphotheca resinae ATCC 22711</name>
    <dbReference type="NCBI Taxonomy" id="857342"/>
    <lineage>
        <taxon>Eukaryota</taxon>
        <taxon>Fungi</taxon>
        <taxon>Dikarya</taxon>
        <taxon>Ascomycota</taxon>
        <taxon>Pezizomycotina</taxon>
        <taxon>Leotiomycetes</taxon>
        <taxon>Helotiales</taxon>
        <taxon>Amorphothecaceae</taxon>
        <taxon>Amorphotheca</taxon>
    </lineage>
</organism>
<dbReference type="InterPro" id="IPR006994">
    <property type="entry name" value="TCF25/Rqc1"/>
</dbReference>
<dbReference type="RefSeq" id="XP_024724602.1">
    <property type="nucleotide sequence ID" value="XM_024861441.1"/>
</dbReference>
<reference evidence="2 3" key="1">
    <citation type="journal article" date="2018" name="New Phytol.">
        <title>Comparative genomics and transcriptomics depict ericoid mycorrhizal fungi as versatile saprotrophs and plant mutualists.</title>
        <authorList>
            <person name="Martino E."/>
            <person name="Morin E."/>
            <person name="Grelet G.A."/>
            <person name="Kuo A."/>
            <person name="Kohler A."/>
            <person name="Daghino S."/>
            <person name="Barry K.W."/>
            <person name="Cichocki N."/>
            <person name="Clum A."/>
            <person name="Dockter R.B."/>
            <person name="Hainaut M."/>
            <person name="Kuo R.C."/>
            <person name="LaButti K."/>
            <person name="Lindahl B.D."/>
            <person name="Lindquist E.A."/>
            <person name="Lipzen A."/>
            <person name="Khouja H.R."/>
            <person name="Magnuson J."/>
            <person name="Murat C."/>
            <person name="Ohm R.A."/>
            <person name="Singer S.W."/>
            <person name="Spatafora J.W."/>
            <person name="Wang M."/>
            <person name="Veneault-Fourrey C."/>
            <person name="Henrissat B."/>
            <person name="Grigoriev I.V."/>
            <person name="Martin F.M."/>
            <person name="Perotto S."/>
        </authorList>
    </citation>
    <scope>NUCLEOTIDE SEQUENCE [LARGE SCALE GENOMIC DNA]</scope>
    <source>
        <strain evidence="2 3">ATCC 22711</strain>
    </source>
</reference>
<dbReference type="EMBL" id="KZ679006">
    <property type="protein sequence ID" value="PSS27077.1"/>
    <property type="molecule type" value="Genomic_DNA"/>
</dbReference>
<evidence type="ECO:0000313" key="3">
    <source>
        <dbReference type="Proteomes" id="UP000241818"/>
    </source>
</evidence>
<keyword evidence="3" id="KW-1185">Reference proteome</keyword>
<evidence type="ECO:0000313" key="2">
    <source>
        <dbReference type="EMBL" id="PSS27077.1"/>
    </source>
</evidence>
<proteinExistence type="predicted"/>
<protein>
    <recommendedName>
        <fullName evidence="4">Transcription factor 25</fullName>
    </recommendedName>
</protein>
<dbReference type="STRING" id="857342.A0A2T3BCE2"/>
<dbReference type="PANTHER" id="PTHR22684">
    <property type="entry name" value="NULP1-RELATED"/>
    <property type="match status" value="1"/>
</dbReference>
<dbReference type="OrthoDB" id="205993at2759"/>
<dbReference type="Proteomes" id="UP000241818">
    <property type="component" value="Unassembled WGS sequence"/>
</dbReference>
<evidence type="ECO:0008006" key="4">
    <source>
        <dbReference type="Google" id="ProtNLM"/>
    </source>
</evidence>
<feature type="region of interest" description="Disordered" evidence="1">
    <location>
        <begin position="668"/>
        <end position="707"/>
    </location>
</feature>
<dbReference type="GO" id="GO:0072344">
    <property type="term" value="P:rescue of stalled ribosome"/>
    <property type="evidence" value="ECO:0007669"/>
    <property type="project" value="TreeGrafter"/>
</dbReference>